<evidence type="ECO:0000313" key="2">
    <source>
        <dbReference type="EMBL" id="VAW37563.1"/>
    </source>
</evidence>
<dbReference type="InterPro" id="IPR002931">
    <property type="entry name" value="Transglutaminase-like"/>
</dbReference>
<dbReference type="SUPFAM" id="SSF54001">
    <property type="entry name" value="Cysteine proteinases"/>
    <property type="match status" value="1"/>
</dbReference>
<proteinExistence type="predicted"/>
<dbReference type="EMBL" id="UOEW01000173">
    <property type="protein sequence ID" value="VAW37563.1"/>
    <property type="molecule type" value="Genomic_DNA"/>
</dbReference>
<dbReference type="AlphaFoldDB" id="A0A3B0VBC6"/>
<accession>A0A3B0VBC6</accession>
<protein>
    <recommendedName>
        <fullName evidence="1">Transglutaminase-like domain-containing protein</fullName>
    </recommendedName>
</protein>
<gene>
    <name evidence="2" type="ORF">MNBD_GAMMA01-978</name>
</gene>
<dbReference type="InterPro" id="IPR038765">
    <property type="entry name" value="Papain-like_cys_pep_sf"/>
</dbReference>
<reference evidence="2" key="1">
    <citation type="submission" date="2018-06" db="EMBL/GenBank/DDBJ databases">
        <authorList>
            <person name="Zhirakovskaya E."/>
        </authorList>
    </citation>
    <scope>NUCLEOTIDE SEQUENCE</scope>
</reference>
<name>A0A3B0VBC6_9ZZZZ</name>
<dbReference type="Pfam" id="PF01841">
    <property type="entry name" value="Transglut_core"/>
    <property type="match status" value="1"/>
</dbReference>
<evidence type="ECO:0000259" key="1">
    <source>
        <dbReference type="Pfam" id="PF01841"/>
    </source>
</evidence>
<feature type="non-terminal residue" evidence="2">
    <location>
        <position position="582"/>
    </location>
</feature>
<feature type="domain" description="Transglutaminase-like" evidence="1">
    <location>
        <begin position="249"/>
        <end position="391"/>
    </location>
</feature>
<sequence>MNIYQKISQLLVYTAIVSMLLQPVAQAKSQADMVSQIGLITTANIQSNTLLTSSKHNKTTSTQVKIETTDEEKLSQLTQDIYWQLFDWNSGKKAKAFKHTDMQKIAQWLQQIDTLQVNVNKNLSKLTQWIKAKKLSATIMQRQQAAITKINQEITGLKQHLTQIKQTANTQQLKSSLDYFKGKQLKRKHQVFDGLSSVALTPDRIAPAKTAQEFSKYKFAKTIPKSNDFNNAIYLGTSDEVVINQFIQDKATELENDPVKIYHWVRNNIEWLPSHGAIQASDITLGSGRGNAFDQSSLLIAMLRAANVPSRYAYGTIEVDIDKFTNWVGLSNPEAALTFVQYGAVPISPVIEGGVITKVRMEHIWVEAAIDFNPSRGAKNITPDSWVALDASFKQYEVLTGLDPIAISGQDMNQISQDFINSGTTNETEGWVQGFDPSILTNAQAQMQASLEQHITDNLSNPTVGDVIGGRRTIIMEYPTLPASTQNKILLKASDFAEMQDIMRPKYRLAFRKDILGDIVNPLELNFAQLNNHKLTLSFKPATETDEQALAALIPSDAQSIDDLPTSIPAHLIRVIPQVALD</sequence>
<dbReference type="Gene3D" id="3.10.620.30">
    <property type="match status" value="1"/>
</dbReference>
<organism evidence="2">
    <name type="scientific">hydrothermal vent metagenome</name>
    <dbReference type="NCBI Taxonomy" id="652676"/>
    <lineage>
        <taxon>unclassified sequences</taxon>
        <taxon>metagenomes</taxon>
        <taxon>ecological metagenomes</taxon>
    </lineage>
</organism>